<proteinExistence type="predicted"/>
<dbReference type="InterPro" id="IPR041492">
    <property type="entry name" value="HAD_2"/>
</dbReference>
<reference evidence="1" key="1">
    <citation type="journal article" date="2020" name="Ecol. Evol.">
        <title>Genome structure and content of the rice root-knot nematode (Meloidogyne graminicola).</title>
        <authorList>
            <person name="Phan N.T."/>
            <person name="Danchin E.G.J."/>
            <person name="Klopp C."/>
            <person name="Perfus-Barbeoch L."/>
            <person name="Kozlowski D.K."/>
            <person name="Koutsovoulos G.D."/>
            <person name="Lopez-Roques C."/>
            <person name="Bouchez O."/>
            <person name="Zahm M."/>
            <person name="Besnard G."/>
            <person name="Bellafiore S."/>
        </authorList>
    </citation>
    <scope>NUCLEOTIDE SEQUENCE</scope>
    <source>
        <strain evidence="1">VN-18</strain>
    </source>
</reference>
<dbReference type="Proteomes" id="UP000605970">
    <property type="component" value="Unassembled WGS sequence"/>
</dbReference>
<gene>
    <name evidence="1" type="ORF">Mgra_00000744</name>
</gene>
<dbReference type="Gene3D" id="3.40.50.1000">
    <property type="entry name" value="HAD superfamily/HAD-like"/>
    <property type="match status" value="1"/>
</dbReference>
<dbReference type="SFLD" id="SFLDS00003">
    <property type="entry name" value="Haloacid_Dehalogenase"/>
    <property type="match status" value="1"/>
</dbReference>
<evidence type="ECO:0000313" key="2">
    <source>
        <dbReference type="Proteomes" id="UP000605970"/>
    </source>
</evidence>
<dbReference type="PANTHER" id="PTHR18901:SF38">
    <property type="entry name" value="PSEUDOURIDINE-5'-PHOSPHATASE"/>
    <property type="match status" value="1"/>
</dbReference>
<sequence>MFKFLRSPWLLAASLGGGSFAFVINNTNYNSYENKQFKRGKNIPKPKKVVKSVIFDFDGVIVDSETIFYKANVEACNRFGAEYTLDIKHAQMGRSLSDAVECVLRRTGLAEKQITEEEYLYVYNKYLDKLLPEMKLRPGARRLIEHLQKNGIQTCICTSSSSEEFAKKIDECEDLVKKMDTVVLAGDDIEVEVGKPGPDPYLVTMRRMKPPPKNPSEVLVFEDSINGVKSALSAGCTVIWVPQQDSEITNWGGQEATERKFQRYSNFAETILSLNDFDPVKYGLPQYVEKKGGNN</sequence>
<dbReference type="InterPro" id="IPR006439">
    <property type="entry name" value="HAD-SF_hydro_IA"/>
</dbReference>
<comment type="caution">
    <text evidence="1">The sequence shown here is derived from an EMBL/GenBank/DDBJ whole genome shotgun (WGS) entry which is preliminary data.</text>
</comment>
<accession>A0A8T0A182</accession>
<dbReference type="Pfam" id="PF13419">
    <property type="entry name" value="HAD_2"/>
    <property type="match status" value="1"/>
</dbReference>
<keyword evidence="2" id="KW-1185">Reference proteome</keyword>
<dbReference type="InterPro" id="IPR023198">
    <property type="entry name" value="PGP-like_dom2"/>
</dbReference>
<dbReference type="AlphaFoldDB" id="A0A8T0A182"/>
<dbReference type="Gene3D" id="1.10.150.240">
    <property type="entry name" value="Putative phosphatase, domain 2"/>
    <property type="match status" value="1"/>
</dbReference>
<name>A0A8T0A182_9BILA</name>
<dbReference type="InterPro" id="IPR023214">
    <property type="entry name" value="HAD_sf"/>
</dbReference>
<dbReference type="PANTHER" id="PTHR18901">
    <property type="entry name" value="2-DEOXYGLUCOSE-6-PHOSPHATE PHOSPHATASE 2"/>
    <property type="match status" value="1"/>
</dbReference>
<organism evidence="1 2">
    <name type="scientific">Meloidogyne graminicola</name>
    <dbReference type="NCBI Taxonomy" id="189291"/>
    <lineage>
        <taxon>Eukaryota</taxon>
        <taxon>Metazoa</taxon>
        <taxon>Ecdysozoa</taxon>
        <taxon>Nematoda</taxon>
        <taxon>Chromadorea</taxon>
        <taxon>Rhabditida</taxon>
        <taxon>Tylenchina</taxon>
        <taxon>Tylenchomorpha</taxon>
        <taxon>Tylenchoidea</taxon>
        <taxon>Meloidogynidae</taxon>
        <taxon>Meloidogyninae</taxon>
        <taxon>Meloidogyne</taxon>
    </lineage>
</organism>
<dbReference type="InterPro" id="IPR036412">
    <property type="entry name" value="HAD-like_sf"/>
</dbReference>
<dbReference type="GO" id="GO:0016791">
    <property type="term" value="F:phosphatase activity"/>
    <property type="evidence" value="ECO:0007669"/>
    <property type="project" value="TreeGrafter"/>
</dbReference>
<dbReference type="NCBIfam" id="TIGR01509">
    <property type="entry name" value="HAD-SF-IA-v3"/>
    <property type="match status" value="1"/>
</dbReference>
<dbReference type="SUPFAM" id="SSF56784">
    <property type="entry name" value="HAD-like"/>
    <property type="match status" value="1"/>
</dbReference>
<protein>
    <submittedName>
        <fullName evidence="1">Uncharacterized protein</fullName>
    </submittedName>
</protein>
<dbReference type="EMBL" id="JABEBT010000003">
    <property type="protein sequence ID" value="KAF7639824.1"/>
    <property type="molecule type" value="Genomic_DNA"/>
</dbReference>
<evidence type="ECO:0000313" key="1">
    <source>
        <dbReference type="EMBL" id="KAF7639824.1"/>
    </source>
</evidence>
<dbReference type="SFLD" id="SFLDG01129">
    <property type="entry name" value="C1.5:_HAD__Beta-PGM__Phosphata"/>
    <property type="match status" value="1"/>
</dbReference>
<dbReference type="OrthoDB" id="40579at2759"/>